<dbReference type="Proteomes" id="UP000761264">
    <property type="component" value="Unassembled WGS sequence"/>
</dbReference>
<protein>
    <submittedName>
        <fullName evidence="4">Histidine phosphatase family protein</fullName>
    </submittedName>
</protein>
<feature type="active site" description="Tele-phosphohistidine intermediate" evidence="1">
    <location>
        <position position="9"/>
    </location>
</feature>
<dbReference type="GO" id="GO:0005737">
    <property type="term" value="C:cytoplasm"/>
    <property type="evidence" value="ECO:0007669"/>
    <property type="project" value="TreeGrafter"/>
</dbReference>
<dbReference type="GO" id="GO:0016791">
    <property type="term" value="F:phosphatase activity"/>
    <property type="evidence" value="ECO:0007669"/>
    <property type="project" value="TreeGrafter"/>
</dbReference>
<sequence>MTALLLIRHGPTAWNEEGRLQGRSDQPLSAQGRREVQGWRVPEADSRAAWITSPLMRARQTAEILHGTAVESEDRLIETDWGDWEGCRLAELRATQGVAMAENEARGLDFQPPGGESPRAVQARVKPLLSALARDRQDTVAVAHKGVIRAVYALASRWDMREKPPVRLERACAHRFDLAPDGAPQVAMLNIPLSPV</sequence>
<evidence type="ECO:0000313" key="5">
    <source>
        <dbReference type="Proteomes" id="UP000761264"/>
    </source>
</evidence>
<dbReference type="InterPro" id="IPR050275">
    <property type="entry name" value="PGM_Phosphatase"/>
</dbReference>
<evidence type="ECO:0000256" key="3">
    <source>
        <dbReference type="SAM" id="MobiDB-lite"/>
    </source>
</evidence>
<dbReference type="SUPFAM" id="SSF53254">
    <property type="entry name" value="Phosphoglycerate mutase-like"/>
    <property type="match status" value="1"/>
</dbReference>
<dbReference type="InterPro" id="IPR013078">
    <property type="entry name" value="His_Pase_superF_clade-1"/>
</dbReference>
<evidence type="ECO:0000256" key="2">
    <source>
        <dbReference type="PIRSR" id="PIRSR613078-2"/>
    </source>
</evidence>
<reference evidence="4" key="1">
    <citation type="submission" date="2020-03" db="EMBL/GenBank/DDBJ databases">
        <title>Genome of Pelagibius litoralis DSM 21314T.</title>
        <authorList>
            <person name="Wang G."/>
        </authorList>
    </citation>
    <scope>NUCLEOTIDE SEQUENCE</scope>
    <source>
        <strain evidence="4">DSM 21314</strain>
    </source>
</reference>
<organism evidence="4 5">
    <name type="scientific">Pelagibius litoralis</name>
    <dbReference type="NCBI Taxonomy" id="374515"/>
    <lineage>
        <taxon>Bacteria</taxon>
        <taxon>Pseudomonadati</taxon>
        <taxon>Pseudomonadota</taxon>
        <taxon>Alphaproteobacteria</taxon>
        <taxon>Rhodospirillales</taxon>
        <taxon>Rhodovibrionaceae</taxon>
        <taxon>Pelagibius</taxon>
    </lineage>
</organism>
<dbReference type="PANTHER" id="PTHR48100">
    <property type="entry name" value="BROAD-SPECIFICITY PHOSPHATASE YOR283W-RELATED"/>
    <property type="match status" value="1"/>
</dbReference>
<dbReference type="PANTHER" id="PTHR48100:SF1">
    <property type="entry name" value="HISTIDINE PHOSPHATASE FAMILY PROTEIN-RELATED"/>
    <property type="match status" value="1"/>
</dbReference>
<evidence type="ECO:0000256" key="1">
    <source>
        <dbReference type="PIRSR" id="PIRSR613078-1"/>
    </source>
</evidence>
<comment type="caution">
    <text evidence="4">The sequence shown here is derived from an EMBL/GenBank/DDBJ whole genome shotgun (WGS) entry which is preliminary data.</text>
</comment>
<feature type="binding site" evidence="2">
    <location>
        <begin position="8"/>
        <end position="15"/>
    </location>
    <ligand>
        <name>substrate</name>
    </ligand>
</feature>
<dbReference type="AlphaFoldDB" id="A0A967F2E6"/>
<name>A0A967F2E6_9PROT</name>
<dbReference type="EMBL" id="JAAQPH010000025">
    <property type="protein sequence ID" value="NIA71665.1"/>
    <property type="molecule type" value="Genomic_DNA"/>
</dbReference>
<dbReference type="InterPro" id="IPR029033">
    <property type="entry name" value="His_PPase_superfam"/>
</dbReference>
<proteinExistence type="predicted"/>
<feature type="binding site" evidence="2">
    <location>
        <position position="57"/>
    </location>
    <ligand>
        <name>substrate</name>
    </ligand>
</feature>
<feature type="region of interest" description="Disordered" evidence="3">
    <location>
        <begin position="16"/>
        <end position="37"/>
    </location>
</feature>
<keyword evidence="5" id="KW-1185">Reference proteome</keyword>
<accession>A0A967F2E6</accession>
<evidence type="ECO:0000313" key="4">
    <source>
        <dbReference type="EMBL" id="NIA71665.1"/>
    </source>
</evidence>
<dbReference type="SMART" id="SM00855">
    <property type="entry name" value="PGAM"/>
    <property type="match status" value="1"/>
</dbReference>
<feature type="active site" description="Proton donor/acceptor" evidence="1">
    <location>
        <position position="78"/>
    </location>
</feature>
<dbReference type="Gene3D" id="3.40.50.1240">
    <property type="entry name" value="Phosphoglycerate mutase-like"/>
    <property type="match status" value="1"/>
</dbReference>
<dbReference type="CDD" id="cd07067">
    <property type="entry name" value="HP_PGM_like"/>
    <property type="match status" value="1"/>
</dbReference>
<dbReference type="Pfam" id="PF00300">
    <property type="entry name" value="His_Phos_1"/>
    <property type="match status" value="1"/>
</dbReference>
<gene>
    <name evidence="4" type="ORF">HBA54_24025</name>
</gene>
<dbReference type="RefSeq" id="WP_167229578.1">
    <property type="nucleotide sequence ID" value="NZ_JAAQPH010000025.1"/>
</dbReference>